<dbReference type="GeneID" id="83209390"/>
<reference evidence="3 4" key="1">
    <citation type="submission" date="2023-03" db="EMBL/GenBank/DDBJ databases">
        <title>Genome sequence of Lichtheimia ornata CBS 291.66.</title>
        <authorList>
            <person name="Mohabir J.T."/>
            <person name="Shea T.P."/>
            <person name="Kurbessoian T."/>
            <person name="Berby B."/>
            <person name="Fontaine J."/>
            <person name="Livny J."/>
            <person name="Gnirke A."/>
            <person name="Stajich J.E."/>
            <person name="Cuomo C.A."/>
        </authorList>
    </citation>
    <scope>NUCLEOTIDE SEQUENCE [LARGE SCALE GENOMIC DNA]</scope>
    <source>
        <strain evidence="3">CBS 291.66</strain>
    </source>
</reference>
<feature type="domain" description="DM2" evidence="2">
    <location>
        <begin position="298"/>
        <end position="376"/>
    </location>
</feature>
<evidence type="ECO:0000313" key="3">
    <source>
        <dbReference type="EMBL" id="KAJ8662279.1"/>
    </source>
</evidence>
<feature type="compositionally biased region" description="Low complexity" evidence="1">
    <location>
        <begin position="160"/>
        <end position="174"/>
    </location>
</feature>
<accession>A0AAD7VB01</accession>
<feature type="region of interest" description="Disordered" evidence="1">
    <location>
        <begin position="24"/>
        <end position="96"/>
    </location>
</feature>
<proteinExistence type="predicted"/>
<dbReference type="InterPro" id="IPR003121">
    <property type="entry name" value="SWIB_MDM2_domain"/>
</dbReference>
<feature type="region of interest" description="Disordered" evidence="1">
    <location>
        <begin position="255"/>
        <end position="300"/>
    </location>
</feature>
<dbReference type="InterPro" id="IPR019835">
    <property type="entry name" value="SWIB_domain"/>
</dbReference>
<dbReference type="PROSITE" id="PS51925">
    <property type="entry name" value="SWIB_MDM2"/>
    <property type="match status" value="1"/>
</dbReference>
<organism evidence="3 4">
    <name type="scientific">Lichtheimia ornata</name>
    <dbReference type="NCBI Taxonomy" id="688661"/>
    <lineage>
        <taxon>Eukaryota</taxon>
        <taxon>Fungi</taxon>
        <taxon>Fungi incertae sedis</taxon>
        <taxon>Mucoromycota</taxon>
        <taxon>Mucoromycotina</taxon>
        <taxon>Mucoromycetes</taxon>
        <taxon>Mucorales</taxon>
        <taxon>Lichtheimiaceae</taxon>
        <taxon>Lichtheimia</taxon>
    </lineage>
</organism>
<name>A0AAD7VB01_9FUNG</name>
<dbReference type="SUPFAM" id="SSF47592">
    <property type="entry name" value="SWIB/MDM2 domain"/>
    <property type="match status" value="1"/>
</dbReference>
<dbReference type="SMART" id="SM00151">
    <property type="entry name" value="SWIB"/>
    <property type="match status" value="1"/>
</dbReference>
<feature type="compositionally biased region" description="Low complexity" evidence="1">
    <location>
        <begin position="417"/>
        <end position="445"/>
    </location>
</feature>
<feature type="region of interest" description="Disordered" evidence="1">
    <location>
        <begin position="130"/>
        <end position="197"/>
    </location>
</feature>
<evidence type="ECO:0000313" key="4">
    <source>
        <dbReference type="Proteomes" id="UP001234581"/>
    </source>
</evidence>
<feature type="compositionally biased region" description="Gly residues" evidence="1">
    <location>
        <begin position="407"/>
        <end position="416"/>
    </location>
</feature>
<dbReference type="AlphaFoldDB" id="A0AAD7VB01"/>
<dbReference type="Pfam" id="PF02201">
    <property type="entry name" value="SWIB"/>
    <property type="match status" value="1"/>
</dbReference>
<feature type="compositionally biased region" description="Basic residues" evidence="1">
    <location>
        <begin position="270"/>
        <end position="281"/>
    </location>
</feature>
<dbReference type="EMBL" id="JARTCD010000005">
    <property type="protein sequence ID" value="KAJ8662279.1"/>
    <property type="molecule type" value="Genomic_DNA"/>
</dbReference>
<sequence length="470" mass="51253">MEYGNYNPSLEDLNAYGSLGYKPVASPVYPSSKPDPTIGSLSYYRSGDQHQQQQQQQQQQPQAIPPPTPVAIPVTMGQTSAAGGNPSFMDGSMNDFSPYQQFNHTFQLNDPLTQQTSSAAAAAAAVAAMHHPHQQHHHQPLYNQPHPHATGHVMMPPQWQQQQQQHHQHQQQQQHMRRGSYQQPSPHPTMYRAPPALSASPYQQPYYAAPAPMGTHSPTTAAAAMMGRYHQHPQHHPQQHQLQQMQGQLPMDMNQKKRKGMEDFGELAVPKKKTRAKKKRVKEPVDPNAPPKPKRKTGLNKPLILSPELSAFVGGDPEMSRPDIVKKLWKYIKDNNLQDPADRRYILCDDQLKTIFDQDRVNSFGMNRDLSKHLTKKEEPAEITIATTTPDDSATTATATTNAESSGSGGGGGGGSSATTATTTTATTTTTTATATAPNPAAIDTSPAVTAETPDVVTPKEGEPAATTTT</sequence>
<feature type="compositionally biased region" description="Low complexity" evidence="1">
    <location>
        <begin position="51"/>
        <end position="62"/>
    </location>
</feature>
<dbReference type="InterPro" id="IPR036885">
    <property type="entry name" value="SWIB_MDM2_dom_sf"/>
</dbReference>
<dbReference type="Gene3D" id="1.10.245.10">
    <property type="entry name" value="SWIB/MDM2 domain"/>
    <property type="match status" value="1"/>
</dbReference>
<dbReference type="Proteomes" id="UP001234581">
    <property type="component" value="Unassembled WGS sequence"/>
</dbReference>
<gene>
    <name evidence="3" type="ORF">O0I10_001972</name>
</gene>
<dbReference type="CDD" id="cd10567">
    <property type="entry name" value="SWIB-MDM2_like"/>
    <property type="match status" value="1"/>
</dbReference>
<keyword evidence="4" id="KW-1185">Reference proteome</keyword>
<feature type="compositionally biased region" description="Low complexity" evidence="1">
    <location>
        <begin position="382"/>
        <end position="406"/>
    </location>
</feature>
<feature type="compositionally biased region" description="Basic residues" evidence="1">
    <location>
        <begin position="130"/>
        <end position="139"/>
    </location>
</feature>
<evidence type="ECO:0000259" key="2">
    <source>
        <dbReference type="PROSITE" id="PS51925"/>
    </source>
</evidence>
<protein>
    <recommendedName>
        <fullName evidence="2">DM2 domain-containing protein</fullName>
    </recommendedName>
</protein>
<dbReference type="PANTHER" id="PTHR13844">
    <property type="entry name" value="SWI/SNF-RELATED MATRIX-ASSOCIATED ACTIN-DEPENDENT REGULATOR OF CHROMATIN SUBFAMILY D"/>
    <property type="match status" value="1"/>
</dbReference>
<feature type="region of interest" description="Disordered" evidence="1">
    <location>
        <begin position="372"/>
        <end position="470"/>
    </location>
</feature>
<dbReference type="RefSeq" id="XP_058347192.1">
    <property type="nucleotide sequence ID" value="XM_058482061.1"/>
</dbReference>
<evidence type="ECO:0000256" key="1">
    <source>
        <dbReference type="SAM" id="MobiDB-lite"/>
    </source>
</evidence>
<comment type="caution">
    <text evidence="3">The sequence shown here is derived from an EMBL/GenBank/DDBJ whole genome shotgun (WGS) entry which is preliminary data.</text>
</comment>